<sequence>MDKRLMWVPGMILFSIAIFSTLYIHGNPLPARSGNATSTISHPLAAVSSMYRSVEQGDWHRLERKISQQAWDKLNKSGFLKYWQLQLAKDSSIDYVSFVVMRWGEADSDTTWVLGRAVWVSAKDVIPDTTQKVILKKSKNNWLIDDIIFYPVVDQVGQFFAAVSQQNWDAAGDLAGEAAVLSVMSRQQFKGIMRYLPEDFAVVDGEAWVKGQLVTGQPDDAIIQEVNVHLKKHDGREWRITDIVGTAAEK</sequence>
<name>A0AAU0URJ3_9FIRM</name>
<keyword evidence="2" id="KW-1185">Reference proteome</keyword>
<proteinExistence type="predicted"/>
<accession>A0AAU0URJ3</accession>
<dbReference type="RefSeq" id="WP_366921871.1">
    <property type="nucleotide sequence ID" value="NZ_CP121694.1"/>
</dbReference>
<protein>
    <submittedName>
        <fullName evidence="1">Uncharacterized protein</fullName>
    </submittedName>
</protein>
<dbReference type="EMBL" id="CP121694">
    <property type="protein sequence ID" value="WRO22459.1"/>
    <property type="molecule type" value="Genomic_DNA"/>
</dbReference>
<evidence type="ECO:0000313" key="2">
    <source>
        <dbReference type="Proteomes" id="UP001329915"/>
    </source>
</evidence>
<organism evidence="1 2">
    <name type="scientific">Metallumcola ferriviriculae</name>
    <dbReference type="NCBI Taxonomy" id="3039180"/>
    <lineage>
        <taxon>Bacteria</taxon>
        <taxon>Bacillati</taxon>
        <taxon>Bacillota</taxon>
        <taxon>Clostridia</taxon>
        <taxon>Neomoorellales</taxon>
        <taxon>Desulfitibacteraceae</taxon>
        <taxon>Metallumcola</taxon>
    </lineage>
</organism>
<gene>
    <name evidence="1" type="ORF">MFMK1_002289</name>
</gene>
<evidence type="ECO:0000313" key="1">
    <source>
        <dbReference type="EMBL" id="WRO22459.1"/>
    </source>
</evidence>
<dbReference type="Proteomes" id="UP001329915">
    <property type="component" value="Chromosome"/>
</dbReference>
<dbReference type="AlphaFoldDB" id="A0AAU0URJ3"/>
<dbReference type="KEGG" id="dbc:MFMK1_002289"/>
<reference evidence="1 2" key="1">
    <citation type="submission" date="2023-04" db="EMBL/GenBank/DDBJ databases">
        <authorList>
            <person name="Hsu D."/>
        </authorList>
    </citation>
    <scope>NUCLEOTIDE SEQUENCE [LARGE SCALE GENOMIC DNA]</scope>
    <source>
        <strain evidence="1 2">MK1</strain>
    </source>
</reference>